<dbReference type="InterPro" id="IPR017039">
    <property type="entry name" value="Virul_fac_BrkB"/>
</dbReference>
<organism evidence="8 9">
    <name type="scientific">Halobellus litoreus</name>
    <dbReference type="NCBI Taxonomy" id="755310"/>
    <lineage>
        <taxon>Archaea</taxon>
        <taxon>Methanobacteriati</taxon>
        <taxon>Methanobacteriota</taxon>
        <taxon>Stenosarchaea group</taxon>
        <taxon>Halobacteria</taxon>
        <taxon>Halobacteriales</taxon>
        <taxon>Haloferacaceae</taxon>
        <taxon>Halobellus</taxon>
    </lineage>
</organism>
<gene>
    <name evidence="8" type="ORF">ACFSAS_06235</name>
</gene>
<name>A0ABD6DVH4_9EURY</name>
<feature type="transmembrane region" description="Helical" evidence="7">
    <location>
        <begin position="388"/>
        <end position="408"/>
    </location>
</feature>
<accession>A0ABD6DVH4</accession>
<keyword evidence="9" id="KW-1185">Reference proteome</keyword>
<protein>
    <submittedName>
        <fullName evidence="8">YihY/virulence factor BrkB family protein</fullName>
    </submittedName>
</protein>
<evidence type="ECO:0000313" key="9">
    <source>
        <dbReference type="Proteomes" id="UP001597092"/>
    </source>
</evidence>
<feature type="transmembrane region" description="Helical" evidence="7">
    <location>
        <begin position="31"/>
        <end position="53"/>
    </location>
</feature>
<dbReference type="Pfam" id="PF03631">
    <property type="entry name" value="Virul_fac_BrkB"/>
    <property type="match status" value="1"/>
</dbReference>
<feature type="transmembrane region" description="Helical" evidence="7">
    <location>
        <begin position="222"/>
        <end position="253"/>
    </location>
</feature>
<feature type="transmembrane region" description="Helical" evidence="7">
    <location>
        <begin position="160"/>
        <end position="182"/>
    </location>
</feature>
<evidence type="ECO:0000256" key="7">
    <source>
        <dbReference type="SAM" id="Phobius"/>
    </source>
</evidence>
<dbReference type="NCBIfam" id="TIGR00765">
    <property type="entry name" value="yihY_not_rbn"/>
    <property type="match status" value="1"/>
</dbReference>
<keyword evidence="2" id="KW-1003">Cell membrane</keyword>
<evidence type="ECO:0000256" key="3">
    <source>
        <dbReference type="ARBA" id="ARBA00022692"/>
    </source>
</evidence>
<dbReference type="PANTHER" id="PTHR30213:SF0">
    <property type="entry name" value="UPF0761 MEMBRANE PROTEIN YIHY"/>
    <property type="match status" value="1"/>
</dbReference>
<keyword evidence="5 7" id="KW-0472">Membrane</keyword>
<dbReference type="PANTHER" id="PTHR30213">
    <property type="entry name" value="INNER MEMBRANE PROTEIN YHJD"/>
    <property type="match status" value="1"/>
</dbReference>
<comment type="caution">
    <text evidence="8">The sequence shown here is derived from an EMBL/GenBank/DDBJ whole genome shotgun (WGS) entry which is preliminary data.</text>
</comment>
<dbReference type="Proteomes" id="UP001597092">
    <property type="component" value="Unassembled WGS sequence"/>
</dbReference>
<feature type="transmembrane region" description="Helical" evidence="7">
    <location>
        <begin position="414"/>
        <end position="439"/>
    </location>
</feature>
<comment type="subcellular location">
    <subcellularLocation>
        <location evidence="1">Cell membrane</location>
        <topology evidence="1">Multi-pass membrane protein</topology>
    </subcellularLocation>
</comment>
<evidence type="ECO:0000256" key="1">
    <source>
        <dbReference type="ARBA" id="ARBA00004651"/>
    </source>
</evidence>
<feature type="transmembrane region" description="Helical" evidence="7">
    <location>
        <begin position="194"/>
        <end position="216"/>
    </location>
</feature>
<dbReference type="AlphaFoldDB" id="A0ABD6DVH4"/>
<evidence type="ECO:0000256" key="4">
    <source>
        <dbReference type="ARBA" id="ARBA00022989"/>
    </source>
</evidence>
<sequence>MSVSTPDRLAVPRSIVATVRDREVTFLAAGISYYVLVSLVPLLTLAVVVATVVGGADLATQVQSIAGRYLLPTGSELVVGAITDPTGRGAVSILSLLVTTWGALKLFRGIDVAFARIYEYPTSPIVDQLSDGLLTLATLGGATVGVVIATAVMALVDVPFVGIVSPLVLLAFLVAAFLPLYAVIPDVPVGVREALPGAAFAAVGWAVLSAGFGLYAQFSTGVAGALGAVLLLVTWFYFSGILVLTGAVLNAVLAGRGEDGDRQVQHPRDRRPERTMSADDETTDDDAVSGDTGPAGDESTADTDANGSSAGSSTAGPSTTDASSADTDVDPRGAPDIDQLDRRVEELRADLDAFEEDVQSRTVDRPDVESEMRRYVRGRLRRGKARGWGPYLVLLYGTAATIAAFYLLDDDLLAVVAMLVIYLSTLGLYALFVIFGVGLNALGVPGRLVDWVRDRRS</sequence>
<feature type="region of interest" description="Disordered" evidence="6">
    <location>
        <begin position="258"/>
        <end position="341"/>
    </location>
</feature>
<keyword evidence="3 7" id="KW-0812">Transmembrane</keyword>
<dbReference type="RefSeq" id="WP_256306829.1">
    <property type="nucleotide sequence ID" value="NZ_JANHAW010000001.1"/>
</dbReference>
<evidence type="ECO:0000256" key="2">
    <source>
        <dbReference type="ARBA" id="ARBA00022475"/>
    </source>
</evidence>
<evidence type="ECO:0000256" key="5">
    <source>
        <dbReference type="ARBA" id="ARBA00023136"/>
    </source>
</evidence>
<dbReference type="GO" id="GO:0005886">
    <property type="term" value="C:plasma membrane"/>
    <property type="evidence" value="ECO:0007669"/>
    <property type="project" value="UniProtKB-SubCell"/>
</dbReference>
<feature type="transmembrane region" description="Helical" evidence="7">
    <location>
        <begin position="133"/>
        <end position="154"/>
    </location>
</feature>
<evidence type="ECO:0000313" key="8">
    <source>
        <dbReference type="EMBL" id="MFD1685211.1"/>
    </source>
</evidence>
<feature type="compositionally biased region" description="Basic and acidic residues" evidence="6">
    <location>
        <begin position="329"/>
        <end position="341"/>
    </location>
</feature>
<keyword evidence="4 7" id="KW-1133">Transmembrane helix</keyword>
<dbReference type="EMBL" id="JBHUDP010000002">
    <property type="protein sequence ID" value="MFD1685211.1"/>
    <property type="molecule type" value="Genomic_DNA"/>
</dbReference>
<feature type="compositionally biased region" description="Low complexity" evidence="6">
    <location>
        <begin position="302"/>
        <end position="326"/>
    </location>
</feature>
<evidence type="ECO:0000256" key="6">
    <source>
        <dbReference type="SAM" id="MobiDB-lite"/>
    </source>
</evidence>
<feature type="compositionally biased region" description="Basic and acidic residues" evidence="6">
    <location>
        <begin position="258"/>
        <end position="277"/>
    </location>
</feature>
<reference evidence="8 9" key="1">
    <citation type="journal article" date="2019" name="Int. J. Syst. Evol. Microbiol.">
        <title>The Global Catalogue of Microorganisms (GCM) 10K type strain sequencing project: providing services to taxonomists for standard genome sequencing and annotation.</title>
        <authorList>
            <consortium name="The Broad Institute Genomics Platform"/>
            <consortium name="The Broad Institute Genome Sequencing Center for Infectious Disease"/>
            <person name="Wu L."/>
            <person name="Ma J."/>
        </authorList>
    </citation>
    <scope>NUCLEOTIDE SEQUENCE [LARGE SCALE GENOMIC DNA]</scope>
    <source>
        <strain evidence="8 9">CGMCC 1.10387</strain>
    </source>
</reference>
<proteinExistence type="predicted"/>
<feature type="compositionally biased region" description="Acidic residues" evidence="6">
    <location>
        <begin position="278"/>
        <end position="288"/>
    </location>
</feature>